<name>A0A0F9D5A2_9ZZZZ</name>
<dbReference type="EMBL" id="LAZR01043366">
    <property type="protein sequence ID" value="KKL07243.1"/>
    <property type="molecule type" value="Genomic_DNA"/>
</dbReference>
<dbReference type="AlphaFoldDB" id="A0A0F9D5A2"/>
<reference evidence="2" key="1">
    <citation type="journal article" date="2015" name="Nature">
        <title>Complex archaea that bridge the gap between prokaryotes and eukaryotes.</title>
        <authorList>
            <person name="Spang A."/>
            <person name="Saw J.H."/>
            <person name="Jorgensen S.L."/>
            <person name="Zaremba-Niedzwiedzka K."/>
            <person name="Martijn J."/>
            <person name="Lind A.E."/>
            <person name="van Eijk R."/>
            <person name="Schleper C."/>
            <person name="Guy L."/>
            <person name="Ettema T.J."/>
        </authorList>
    </citation>
    <scope>NUCLEOTIDE SEQUENCE</scope>
</reference>
<gene>
    <name evidence="2" type="ORF">LCGC14_2587950</name>
</gene>
<dbReference type="Gene3D" id="3.40.1440.10">
    <property type="entry name" value="GIY-YIG endonuclease"/>
    <property type="match status" value="1"/>
</dbReference>
<sequence length="121" mass="14233">MAKALKHNHSAEDLKHDQYKVYLLVCPIDNTVKYIGCSTAPVFRFTQHFNEFKWNVEFTTWLRNLKMRDTTPILKVIASFKTKKLATKYENYLIKEYGPGLLCKEHTNVPVFTIKEHLNNL</sequence>
<comment type="caution">
    <text evidence="2">The sequence shown here is derived from an EMBL/GenBank/DDBJ whole genome shotgun (WGS) entry which is preliminary data.</text>
</comment>
<organism evidence="2">
    <name type="scientific">marine sediment metagenome</name>
    <dbReference type="NCBI Taxonomy" id="412755"/>
    <lineage>
        <taxon>unclassified sequences</taxon>
        <taxon>metagenomes</taxon>
        <taxon>ecological metagenomes</taxon>
    </lineage>
</organism>
<dbReference type="Pfam" id="PF01541">
    <property type="entry name" value="GIY-YIG"/>
    <property type="match status" value="1"/>
</dbReference>
<evidence type="ECO:0000313" key="2">
    <source>
        <dbReference type="EMBL" id="KKL07243.1"/>
    </source>
</evidence>
<feature type="domain" description="GIY-YIG" evidence="1">
    <location>
        <begin position="17"/>
        <end position="103"/>
    </location>
</feature>
<dbReference type="InterPro" id="IPR000305">
    <property type="entry name" value="GIY-YIG_endonuc"/>
</dbReference>
<evidence type="ECO:0000259" key="1">
    <source>
        <dbReference type="PROSITE" id="PS50164"/>
    </source>
</evidence>
<protein>
    <recommendedName>
        <fullName evidence="1">GIY-YIG domain-containing protein</fullName>
    </recommendedName>
</protein>
<accession>A0A0F9D5A2</accession>
<dbReference type="InterPro" id="IPR035901">
    <property type="entry name" value="GIY-YIG_endonuc_sf"/>
</dbReference>
<dbReference type="SUPFAM" id="SSF82771">
    <property type="entry name" value="GIY-YIG endonuclease"/>
    <property type="match status" value="1"/>
</dbReference>
<dbReference type="PROSITE" id="PS50164">
    <property type="entry name" value="GIY_YIG"/>
    <property type="match status" value="1"/>
</dbReference>
<proteinExistence type="predicted"/>